<keyword evidence="1" id="KW-0472">Membrane</keyword>
<evidence type="ECO:0000313" key="3">
    <source>
        <dbReference type="Proteomes" id="UP001400965"/>
    </source>
</evidence>
<dbReference type="RefSeq" id="WP_346045510.1">
    <property type="nucleotide sequence ID" value="NZ_BAAACP010000011.1"/>
</dbReference>
<protein>
    <submittedName>
        <fullName evidence="2">Uncharacterized protein</fullName>
    </submittedName>
</protein>
<gene>
    <name evidence="2" type="ORF">GCM10008917_19890</name>
</gene>
<organism evidence="2 3">
    <name type="scientific">Paraclostridium tenue</name>
    <dbReference type="NCBI Taxonomy" id="1737"/>
    <lineage>
        <taxon>Bacteria</taxon>
        <taxon>Bacillati</taxon>
        <taxon>Bacillota</taxon>
        <taxon>Clostridia</taxon>
        <taxon>Peptostreptococcales</taxon>
        <taxon>Peptostreptococcaceae</taxon>
        <taxon>Paraclostridium</taxon>
    </lineage>
</organism>
<keyword evidence="1" id="KW-1133">Transmembrane helix</keyword>
<dbReference type="Proteomes" id="UP001400965">
    <property type="component" value="Unassembled WGS sequence"/>
</dbReference>
<accession>A0ABN1M6T8</accession>
<evidence type="ECO:0000256" key="1">
    <source>
        <dbReference type="SAM" id="Phobius"/>
    </source>
</evidence>
<reference evidence="2 3" key="1">
    <citation type="journal article" date="2019" name="Int. J. Syst. Evol. Microbiol.">
        <title>The Global Catalogue of Microorganisms (GCM) 10K type strain sequencing project: providing services to taxonomists for standard genome sequencing and annotation.</title>
        <authorList>
            <consortium name="The Broad Institute Genomics Platform"/>
            <consortium name="The Broad Institute Genome Sequencing Center for Infectious Disease"/>
            <person name="Wu L."/>
            <person name="Ma J."/>
        </authorList>
    </citation>
    <scope>NUCLEOTIDE SEQUENCE [LARGE SCALE GENOMIC DNA]</scope>
    <source>
        <strain evidence="2 3">JCM 6486</strain>
    </source>
</reference>
<keyword evidence="1" id="KW-0812">Transmembrane</keyword>
<dbReference type="EMBL" id="BAAACP010000011">
    <property type="protein sequence ID" value="GAA0864838.1"/>
    <property type="molecule type" value="Genomic_DNA"/>
</dbReference>
<evidence type="ECO:0000313" key="2">
    <source>
        <dbReference type="EMBL" id="GAA0864838.1"/>
    </source>
</evidence>
<keyword evidence="3" id="KW-1185">Reference proteome</keyword>
<sequence length="123" mass="14553">MRKYRKQNKNFIVIGLYVISSIIALYTLFTIYNSYIYISGLVNSKGLVIKSQLINIIYYYMNSSMPYIFYTIAIWGIGYIIYKLDNLKIYEINKEDNTIENDNDLEKAEQDLDSFVNILKNNR</sequence>
<proteinExistence type="predicted"/>
<feature type="transmembrane region" description="Helical" evidence="1">
    <location>
        <begin position="57"/>
        <end position="82"/>
    </location>
</feature>
<comment type="caution">
    <text evidence="2">The sequence shown here is derived from an EMBL/GenBank/DDBJ whole genome shotgun (WGS) entry which is preliminary data.</text>
</comment>
<feature type="transmembrane region" description="Helical" evidence="1">
    <location>
        <begin position="12"/>
        <end position="37"/>
    </location>
</feature>
<name>A0ABN1M6T8_9FIRM</name>